<dbReference type="Pfam" id="PF07444">
    <property type="entry name" value="Ycf66_N"/>
    <property type="match status" value="1"/>
</dbReference>
<gene>
    <name evidence="2" type="ORF">OXH18_02895</name>
</gene>
<proteinExistence type="predicted"/>
<evidence type="ECO:0000313" key="3">
    <source>
        <dbReference type="Proteomes" id="UP001163152"/>
    </source>
</evidence>
<name>A0A9E9C927_9CYAN</name>
<organism evidence="2 3">
    <name type="scientific">Thermocoleostomius sinensis A174</name>
    <dbReference type="NCBI Taxonomy" id="2016057"/>
    <lineage>
        <taxon>Bacteria</taxon>
        <taxon>Bacillati</taxon>
        <taxon>Cyanobacteriota</taxon>
        <taxon>Cyanophyceae</taxon>
        <taxon>Oculatellales</taxon>
        <taxon>Oculatellaceae</taxon>
        <taxon>Thermocoleostomius</taxon>
    </lineage>
</organism>
<dbReference type="AlphaFoldDB" id="A0A9E9C927"/>
<keyword evidence="1" id="KW-1133">Transmembrane helix</keyword>
<dbReference type="Proteomes" id="UP001163152">
    <property type="component" value="Chromosome"/>
</dbReference>
<reference evidence="2" key="1">
    <citation type="submission" date="2022-12" db="EMBL/GenBank/DDBJ databases">
        <title>Polyphasic identification of a Novel Hot-Spring Cyanobacterium Ocullathermofonsia sinensis gen nov. sp. nov. and Genomic Insights on its Adaptations to the Thermal Habitat.</title>
        <authorList>
            <person name="Daroch M."/>
            <person name="Tang J."/>
            <person name="Jiang Y."/>
        </authorList>
    </citation>
    <scope>NUCLEOTIDE SEQUENCE</scope>
    <source>
        <strain evidence="2">PKUAC-SCTA174</strain>
    </source>
</reference>
<dbReference type="RefSeq" id="WP_268610919.1">
    <property type="nucleotide sequence ID" value="NZ_CP113797.1"/>
</dbReference>
<feature type="transmembrane region" description="Helical" evidence="1">
    <location>
        <begin position="56"/>
        <end position="73"/>
    </location>
</feature>
<keyword evidence="1" id="KW-0812">Transmembrane</keyword>
<dbReference type="EMBL" id="CP113797">
    <property type="protein sequence ID" value="WAL60963.1"/>
    <property type="molecule type" value="Genomic_DNA"/>
</dbReference>
<protein>
    <submittedName>
        <fullName evidence="2">Ycf66 family protein</fullName>
    </submittedName>
</protein>
<dbReference type="InterPro" id="IPR010004">
    <property type="entry name" value="Uncharacterised_Ycf66"/>
</dbReference>
<feature type="transmembrane region" description="Helical" evidence="1">
    <location>
        <begin position="33"/>
        <end position="50"/>
    </location>
</feature>
<feature type="transmembrane region" description="Helical" evidence="1">
    <location>
        <begin position="6"/>
        <end position="24"/>
    </location>
</feature>
<evidence type="ECO:0000256" key="1">
    <source>
        <dbReference type="SAM" id="Phobius"/>
    </source>
</evidence>
<evidence type="ECO:0000313" key="2">
    <source>
        <dbReference type="EMBL" id="WAL60963.1"/>
    </source>
</evidence>
<sequence length="171" mass="19669">MLTYLLAIGVALGSFTFYMIAFFFPELYRKHDLIWSGVGLFYAYVLWNYAERIRGAVLLGQMSAIALIGWFGWQTLALRWEQTPVEQRTHVPFYQDSFGKVVQTQTEQLITYLQSDEFKSKLPQNSQEFSQQATRFLKTAKEWTIAAVAAVKSSFNSKSIDSAKSTLDEYE</sequence>
<dbReference type="KEGG" id="tsin:OXH18_02895"/>
<keyword evidence="1" id="KW-0472">Membrane</keyword>
<accession>A0A9E9C927</accession>
<keyword evidence="3" id="KW-1185">Reference proteome</keyword>